<gene>
    <name evidence="7" type="ORF">CPB83DRAFT_897131</name>
</gene>
<keyword evidence="2 6" id="KW-0812">Transmembrane</keyword>
<dbReference type="PANTHER" id="PTHR16201:SF11">
    <property type="entry name" value="PQ-LOOP REPEAT-CONTAINING PROTEIN"/>
    <property type="match status" value="1"/>
</dbReference>
<feature type="transmembrane region" description="Helical" evidence="6">
    <location>
        <begin position="85"/>
        <end position="109"/>
    </location>
</feature>
<keyword evidence="8" id="KW-1185">Reference proteome</keyword>
<accession>A0A9P6JLF6</accession>
<evidence type="ECO:0000256" key="3">
    <source>
        <dbReference type="ARBA" id="ARBA00022989"/>
    </source>
</evidence>
<evidence type="ECO:0000256" key="4">
    <source>
        <dbReference type="ARBA" id="ARBA00023136"/>
    </source>
</evidence>
<sequence length="394" mass="43167">MLDTCTPQHDWFNAFLTGGLCCGLVISYLPQHFRIIHAKSSEGFSPVFLLLGTASAASGMFNMITLQAPIVKCCRVVGLGSCLEMSAGVIQVGLQWLCFSIVFILYMIYYPIRLKYPEDCIEPHEQLLQSPYPKEPVRGSEWRLSIIVAWIAGIHFFVLAVTTAYLLHNAPPYPDGSIPLAISRWATFTGVTSALLAAIQYAPQLLHTYRTKLVGALSIPMMMIQTPGGILMVTSIVLRPGTNWTSWITFAVAATLQGCLLAMCISWKIRQHNLGIDDFGRRISSLFPPDSWNEATGDINAHEASQSPTPPVVDEDPVPGLITEPSENPVAVRTALADALEAAAETDLRSPNVGLPSAESETSERAPLLPRHSRTNSLKSNSEPKNGWMSWFGR</sequence>
<feature type="transmembrane region" description="Helical" evidence="6">
    <location>
        <begin position="43"/>
        <end position="65"/>
    </location>
</feature>
<feature type="transmembrane region" description="Helical" evidence="6">
    <location>
        <begin position="213"/>
        <end position="238"/>
    </location>
</feature>
<feature type="transmembrane region" description="Helical" evidence="6">
    <location>
        <begin position="182"/>
        <end position="201"/>
    </location>
</feature>
<dbReference type="Proteomes" id="UP000807306">
    <property type="component" value="Unassembled WGS sequence"/>
</dbReference>
<comment type="subcellular location">
    <subcellularLocation>
        <location evidence="1">Membrane</location>
        <topology evidence="1">Multi-pass membrane protein</topology>
    </subcellularLocation>
</comment>
<organism evidence="7 8">
    <name type="scientific">Crepidotus variabilis</name>
    <dbReference type="NCBI Taxonomy" id="179855"/>
    <lineage>
        <taxon>Eukaryota</taxon>
        <taxon>Fungi</taxon>
        <taxon>Dikarya</taxon>
        <taxon>Basidiomycota</taxon>
        <taxon>Agaricomycotina</taxon>
        <taxon>Agaricomycetes</taxon>
        <taxon>Agaricomycetidae</taxon>
        <taxon>Agaricales</taxon>
        <taxon>Agaricineae</taxon>
        <taxon>Crepidotaceae</taxon>
        <taxon>Crepidotus</taxon>
    </lineage>
</organism>
<evidence type="ECO:0000313" key="7">
    <source>
        <dbReference type="EMBL" id="KAF9525257.1"/>
    </source>
</evidence>
<feature type="transmembrane region" description="Helical" evidence="6">
    <location>
        <begin position="144"/>
        <end position="167"/>
    </location>
</feature>
<feature type="region of interest" description="Disordered" evidence="5">
    <location>
        <begin position="294"/>
        <end position="313"/>
    </location>
</feature>
<dbReference type="OrthoDB" id="19344at2759"/>
<feature type="transmembrane region" description="Helical" evidence="6">
    <location>
        <begin position="244"/>
        <end position="265"/>
    </location>
</feature>
<feature type="compositionally biased region" description="Polar residues" evidence="5">
    <location>
        <begin position="375"/>
        <end position="384"/>
    </location>
</feature>
<evidence type="ECO:0000313" key="8">
    <source>
        <dbReference type="Proteomes" id="UP000807306"/>
    </source>
</evidence>
<comment type="caution">
    <text evidence="7">The sequence shown here is derived from an EMBL/GenBank/DDBJ whole genome shotgun (WGS) entry which is preliminary data.</text>
</comment>
<evidence type="ECO:0000256" key="1">
    <source>
        <dbReference type="ARBA" id="ARBA00004141"/>
    </source>
</evidence>
<name>A0A9P6JLF6_9AGAR</name>
<keyword evidence="3 6" id="KW-1133">Transmembrane helix</keyword>
<evidence type="ECO:0000256" key="5">
    <source>
        <dbReference type="SAM" id="MobiDB-lite"/>
    </source>
</evidence>
<feature type="transmembrane region" description="Helical" evidence="6">
    <location>
        <begin position="12"/>
        <end position="31"/>
    </location>
</feature>
<feature type="region of interest" description="Disordered" evidence="5">
    <location>
        <begin position="345"/>
        <end position="394"/>
    </location>
</feature>
<keyword evidence="4 6" id="KW-0472">Membrane</keyword>
<dbReference type="PANTHER" id="PTHR16201">
    <property type="entry name" value="SEVEN TRANSMEMBRANE PROTEIN 1-RELATED"/>
    <property type="match status" value="1"/>
</dbReference>
<dbReference type="InterPro" id="IPR006603">
    <property type="entry name" value="PQ-loop_rpt"/>
</dbReference>
<protein>
    <submittedName>
        <fullName evidence="7">Uncharacterized protein</fullName>
    </submittedName>
</protein>
<reference evidence="7" key="1">
    <citation type="submission" date="2020-11" db="EMBL/GenBank/DDBJ databases">
        <authorList>
            <consortium name="DOE Joint Genome Institute"/>
            <person name="Ahrendt S."/>
            <person name="Riley R."/>
            <person name="Andreopoulos W."/>
            <person name="Labutti K."/>
            <person name="Pangilinan J."/>
            <person name="Ruiz-Duenas F.J."/>
            <person name="Barrasa J.M."/>
            <person name="Sanchez-Garcia M."/>
            <person name="Camarero S."/>
            <person name="Miyauchi S."/>
            <person name="Serrano A."/>
            <person name="Linde D."/>
            <person name="Babiker R."/>
            <person name="Drula E."/>
            <person name="Ayuso-Fernandez I."/>
            <person name="Pacheco R."/>
            <person name="Padilla G."/>
            <person name="Ferreira P."/>
            <person name="Barriuso J."/>
            <person name="Kellner H."/>
            <person name="Castanera R."/>
            <person name="Alfaro M."/>
            <person name="Ramirez L."/>
            <person name="Pisabarro A.G."/>
            <person name="Kuo A."/>
            <person name="Tritt A."/>
            <person name="Lipzen A."/>
            <person name="He G."/>
            <person name="Yan M."/>
            <person name="Ng V."/>
            <person name="Cullen D."/>
            <person name="Martin F."/>
            <person name="Rosso M.-N."/>
            <person name="Henrissat B."/>
            <person name="Hibbett D."/>
            <person name="Martinez A.T."/>
            <person name="Grigoriev I.V."/>
        </authorList>
    </citation>
    <scope>NUCLEOTIDE SEQUENCE</scope>
    <source>
        <strain evidence="7">CBS 506.95</strain>
    </source>
</reference>
<dbReference type="InterPro" id="IPR051415">
    <property type="entry name" value="LAAT-1"/>
</dbReference>
<dbReference type="Pfam" id="PF04193">
    <property type="entry name" value="PQ-loop"/>
    <property type="match status" value="2"/>
</dbReference>
<dbReference type="AlphaFoldDB" id="A0A9P6JLF6"/>
<dbReference type="GO" id="GO:0016020">
    <property type="term" value="C:membrane"/>
    <property type="evidence" value="ECO:0007669"/>
    <property type="project" value="UniProtKB-SubCell"/>
</dbReference>
<dbReference type="SMART" id="SM00679">
    <property type="entry name" value="CTNS"/>
    <property type="match status" value="2"/>
</dbReference>
<evidence type="ECO:0000256" key="2">
    <source>
        <dbReference type="ARBA" id="ARBA00022692"/>
    </source>
</evidence>
<evidence type="ECO:0000256" key="6">
    <source>
        <dbReference type="SAM" id="Phobius"/>
    </source>
</evidence>
<dbReference type="EMBL" id="MU157886">
    <property type="protein sequence ID" value="KAF9525257.1"/>
    <property type="molecule type" value="Genomic_DNA"/>
</dbReference>
<proteinExistence type="predicted"/>
<dbReference type="Gene3D" id="1.20.1280.290">
    <property type="match status" value="2"/>
</dbReference>